<evidence type="ECO:0000259" key="2">
    <source>
        <dbReference type="Pfam" id="PF00582"/>
    </source>
</evidence>
<dbReference type="PANTHER" id="PTHR46268">
    <property type="entry name" value="STRESS RESPONSE PROTEIN NHAX"/>
    <property type="match status" value="1"/>
</dbReference>
<sequence>MKKLMALIDGSVYSRSVCDHAAWVSRRTGAEVELFHVLGRRDVASSTADFSGSLDADARDTLLAELAELDEQKSRFAQRRGRLILDEARKRLEEDGVREAAVKLRHGDVVETVQEFEKDADLIVIGKRGEAADFATLHLGSNLERVVRASQRPVLVAARAFQPIGRILVAFDGGPSALKAINYIAESDLFKGLHCTLLTVGTETDENRRRLEDAAHQLRAAGLETEHAILPGQADSVIADKVASDKIDLVVMGAYGHSRIRNLIIGSTTTEMIRSCKVPILLFR</sequence>
<dbReference type="CDD" id="cd00293">
    <property type="entry name" value="USP-like"/>
    <property type="match status" value="2"/>
</dbReference>
<reference evidence="3 4" key="1">
    <citation type="submission" date="2014-07" db="EMBL/GenBank/DDBJ databases">
        <title>Tepidicaulis marinum gen. nov., sp. nov., a novel marine bacterium denitrifying nitrate to nitrous oxide strictly under microaerobic conditions.</title>
        <authorList>
            <person name="Takeuchi M."/>
            <person name="Yamagishi T."/>
            <person name="Kamagata Y."/>
            <person name="Oshima K."/>
            <person name="Hattori M."/>
            <person name="Katayama T."/>
            <person name="Hanada S."/>
            <person name="Tamaki H."/>
            <person name="Marumo K."/>
            <person name="Maeda H."/>
            <person name="Nedachi M."/>
            <person name="Iwasaki W."/>
            <person name="Suwa Y."/>
            <person name="Sakata S."/>
        </authorList>
    </citation>
    <scope>NUCLEOTIDE SEQUENCE [LARGE SCALE GENOMIC DNA]</scope>
    <source>
        <strain evidence="3 4">MA2</strain>
    </source>
</reference>
<comment type="caution">
    <text evidence="3">The sequence shown here is derived from an EMBL/GenBank/DDBJ whole genome shotgun (WGS) entry which is preliminary data.</text>
</comment>
<dbReference type="InterPro" id="IPR006016">
    <property type="entry name" value="UspA"/>
</dbReference>
<dbReference type="eggNOG" id="COG0589">
    <property type="taxonomic scope" value="Bacteria"/>
</dbReference>
<dbReference type="PRINTS" id="PR01438">
    <property type="entry name" value="UNVRSLSTRESS"/>
</dbReference>
<name>A0A081BEP6_9HYPH</name>
<dbReference type="SUPFAM" id="SSF52402">
    <property type="entry name" value="Adenine nucleotide alpha hydrolases-like"/>
    <property type="match status" value="2"/>
</dbReference>
<dbReference type="Proteomes" id="UP000028702">
    <property type="component" value="Unassembled WGS sequence"/>
</dbReference>
<gene>
    <name evidence="3" type="ORF">M2A_3013</name>
</gene>
<dbReference type="Gene3D" id="3.40.50.12370">
    <property type="match status" value="1"/>
</dbReference>
<dbReference type="InterPro" id="IPR006015">
    <property type="entry name" value="Universal_stress_UspA"/>
</dbReference>
<evidence type="ECO:0000313" key="4">
    <source>
        <dbReference type="Proteomes" id="UP000028702"/>
    </source>
</evidence>
<dbReference type="RefSeq" id="WP_045449197.1">
    <property type="nucleotide sequence ID" value="NZ_BBIO01000020.1"/>
</dbReference>
<dbReference type="AlphaFoldDB" id="A0A081BEP6"/>
<proteinExistence type="inferred from homology"/>
<evidence type="ECO:0000256" key="1">
    <source>
        <dbReference type="ARBA" id="ARBA00008791"/>
    </source>
</evidence>
<dbReference type="STRING" id="1333998.M2A_3013"/>
<keyword evidence="4" id="KW-1185">Reference proteome</keyword>
<comment type="similarity">
    <text evidence="1">Belongs to the universal stress protein A family.</text>
</comment>
<evidence type="ECO:0000313" key="3">
    <source>
        <dbReference type="EMBL" id="GAK46514.1"/>
    </source>
</evidence>
<feature type="domain" description="UspA" evidence="2">
    <location>
        <begin position="165"/>
        <end position="284"/>
    </location>
</feature>
<dbReference type="Pfam" id="PF00582">
    <property type="entry name" value="Usp"/>
    <property type="match status" value="2"/>
</dbReference>
<dbReference type="PANTHER" id="PTHR46268:SF25">
    <property type="entry name" value="USPA DOMAIN PROTEIN"/>
    <property type="match status" value="1"/>
</dbReference>
<accession>A0A081BEP6</accession>
<organism evidence="3 4">
    <name type="scientific">Tepidicaulis marinus</name>
    <dbReference type="NCBI Taxonomy" id="1333998"/>
    <lineage>
        <taxon>Bacteria</taxon>
        <taxon>Pseudomonadati</taxon>
        <taxon>Pseudomonadota</taxon>
        <taxon>Alphaproteobacteria</taxon>
        <taxon>Hyphomicrobiales</taxon>
        <taxon>Parvibaculaceae</taxon>
        <taxon>Tepidicaulis</taxon>
    </lineage>
</organism>
<protein>
    <submittedName>
        <fullName evidence="3">UspA</fullName>
    </submittedName>
</protein>
<feature type="domain" description="UspA" evidence="2">
    <location>
        <begin position="1"/>
        <end position="156"/>
    </location>
</feature>
<dbReference type="EMBL" id="BBIO01000020">
    <property type="protein sequence ID" value="GAK46514.1"/>
    <property type="molecule type" value="Genomic_DNA"/>
</dbReference>